<protein>
    <submittedName>
        <fullName evidence="2">Uncharacterized protein</fullName>
    </submittedName>
</protein>
<evidence type="ECO:0000313" key="3">
    <source>
        <dbReference type="Proteomes" id="UP000823674"/>
    </source>
</evidence>
<accession>A0ABQ7NJS9</accession>
<comment type="caution">
    <text evidence="2">The sequence shown here is derived from an EMBL/GenBank/DDBJ whole genome shotgun (WGS) entry which is preliminary data.</text>
</comment>
<organism evidence="2 3">
    <name type="scientific">Brassica rapa subsp. trilocularis</name>
    <dbReference type="NCBI Taxonomy" id="1813537"/>
    <lineage>
        <taxon>Eukaryota</taxon>
        <taxon>Viridiplantae</taxon>
        <taxon>Streptophyta</taxon>
        <taxon>Embryophyta</taxon>
        <taxon>Tracheophyta</taxon>
        <taxon>Spermatophyta</taxon>
        <taxon>Magnoliopsida</taxon>
        <taxon>eudicotyledons</taxon>
        <taxon>Gunneridae</taxon>
        <taxon>Pentapetalae</taxon>
        <taxon>rosids</taxon>
        <taxon>malvids</taxon>
        <taxon>Brassicales</taxon>
        <taxon>Brassicaceae</taxon>
        <taxon>Brassiceae</taxon>
        <taxon>Brassica</taxon>
    </lineage>
</organism>
<feature type="transmembrane region" description="Helical" evidence="1">
    <location>
        <begin position="45"/>
        <end position="66"/>
    </location>
</feature>
<keyword evidence="1" id="KW-0812">Transmembrane</keyword>
<reference evidence="2 3" key="1">
    <citation type="submission" date="2021-03" db="EMBL/GenBank/DDBJ databases">
        <authorList>
            <person name="King G.J."/>
            <person name="Bancroft I."/>
            <person name="Baten A."/>
            <person name="Bloomfield J."/>
            <person name="Borpatragohain P."/>
            <person name="He Z."/>
            <person name="Irish N."/>
            <person name="Irwin J."/>
            <person name="Liu K."/>
            <person name="Mauleon R.P."/>
            <person name="Moore J."/>
            <person name="Morris R."/>
            <person name="Ostergaard L."/>
            <person name="Wang B."/>
            <person name="Wells R."/>
        </authorList>
    </citation>
    <scope>NUCLEOTIDE SEQUENCE [LARGE SCALE GENOMIC DNA]</scope>
    <source>
        <strain evidence="2">R-o-18</strain>
        <tissue evidence="2">Leaf</tissue>
    </source>
</reference>
<keyword evidence="1" id="KW-1133">Transmembrane helix</keyword>
<gene>
    <name evidence="2" type="primary">A02g504820.1_BraROA</name>
    <name evidence="2" type="ORF">IGI04_006594</name>
</gene>
<proteinExistence type="predicted"/>
<evidence type="ECO:0000256" key="1">
    <source>
        <dbReference type="SAM" id="Phobius"/>
    </source>
</evidence>
<evidence type="ECO:0000313" key="2">
    <source>
        <dbReference type="EMBL" id="KAG5410275.1"/>
    </source>
</evidence>
<keyword evidence="1" id="KW-0472">Membrane</keyword>
<keyword evidence="3" id="KW-1185">Reference proteome</keyword>
<dbReference type="EMBL" id="JADBGQ010000002">
    <property type="protein sequence ID" value="KAG5410275.1"/>
    <property type="molecule type" value="Genomic_DNA"/>
</dbReference>
<name>A0ABQ7NJS9_BRACM</name>
<dbReference type="Proteomes" id="UP000823674">
    <property type="component" value="Chromosome A02"/>
</dbReference>
<sequence>MPVTDQSSLNPHKSITPDVDLMLDFVFQGGGVDYKKYSSLICRPVLLSFSSSAIVNLIFLPPPLAISP</sequence>